<evidence type="ECO:0000313" key="2">
    <source>
        <dbReference type="Proteomes" id="UP001054837"/>
    </source>
</evidence>
<keyword evidence="2" id="KW-1185">Reference proteome</keyword>
<dbReference type="AlphaFoldDB" id="A0AAV4RYF4"/>
<comment type="caution">
    <text evidence="1">The sequence shown here is derived from an EMBL/GenBank/DDBJ whole genome shotgun (WGS) entry which is preliminary data.</text>
</comment>
<accession>A0AAV4RYF4</accession>
<proteinExistence type="predicted"/>
<name>A0AAV4RYF4_9ARAC</name>
<gene>
    <name evidence="1" type="primary">AVEN_1496_1</name>
    <name evidence="1" type="ORF">CDAR_392071</name>
</gene>
<dbReference type="EMBL" id="BPLQ01007044">
    <property type="protein sequence ID" value="GIY27353.1"/>
    <property type="molecule type" value="Genomic_DNA"/>
</dbReference>
<evidence type="ECO:0000313" key="1">
    <source>
        <dbReference type="EMBL" id="GIY27353.1"/>
    </source>
</evidence>
<protein>
    <submittedName>
        <fullName evidence="1">Uncharacterized protein</fullName>
    </submittedName>
</protein>
<reference evidence="1 2" key="1">
    <citation type="submission" date="2021-06" db="EMBL/GenBank/DDBJ databases">
        <title>Caerostris darwini draft genome.</title>
        <authorList>
            <person name="Kono N."/>
            <person name="Arakawa K."/>
        </authorList>
    </citation>
    <scope>NUCLEOTIDE SEQUENCE [LARGE SCALE GENOMIC DNA]</scope>
</reference>
<organism evidence="1 2">
    <name type="scientific">Caerostris darwini</name>
    <dbReference type="NCBI Taxonomy" id="1538125"/>
    <lineage>
        <taxon>Eukaryota</taxon>
        <taxon>Metazoa</taxon>
        <taxon>Ecdysozoa</taxon>
        <taxon>Arthropoda</taxon>
        <taxon>Chelicerata</taxon>
        <taxon>Arachnida</taxon>
        <taxon>Araneae</taxon>
        <taxon>Araneomorphae</taxon>
        <taxon>Entelegynae</taxon>
        <taxon>Araneoidea</taxon>
        <taxon>Araneidae</taxon>
        <taxon>Caerostris</taxon>
    </lineage>
</organism>
<dbReference type="Proteomes" id="UP001054837">
    <property type="component" value="Unassembled WGS sequence"/>
</dbReference>
<sequence length="174" mass="20206">MKSCQPKANSFLWVRFLAEDCLEFSCESFRILITVLETSNCFTRVVLSTENRNSTIVLQTDVGYTMRDIRYWWLEGPRSVGMSSDVELPQFKVIGHRQRSKEVPLTTGKIPQFLGAFTKEFAEKIPTVYVEHFECNHFGTFCGRLGKSELRQPKDWDRTYLFLLSQSLGCIYVH</sequence>